<dbReference type="AlphaFoldDB" id="A0A975A292"/>
<evidence type="ECO:0000313" key="1">
    <source>
        <dbReference type="EMBL" id="QSE99201.1"/>
    </source>
</evidence>
<protein>
    <submittedName>
        <fullName evidence="1">Uncharacterized protein</fullName>
    </submittedName>
</protein>
<dbReference type="EMBL" id="CP070608">
    <property type="protein sequence ID" value="QSE99201.1"/>
    <property type="molecule type" value="Genomic_DNA"/>
</dbReference>
<evidence type="ECO:0000313" key="2">
    <source>
        <dbReference type="Proteomes" id="UP000662783"/>
    </source>
</evidence>
<sequence length="153" mass="17693">MKRYKIEIFKSFEKATIYTIHEQNAEYSETDDFLIRFKDNPDHNEDIQTIKYWITKIGSTGVLERHFRPENDAVAIPLGRSGLRLYGFRITNEILILGNGGKKTSQLVKDSPDAYPHFQLMNSVAYIINLKIQKEEITMNGSDLNGDLTFFVK</sequence>
<keyword evidence="2" id="KW-1185">Reference proteome</keyword>
<accession>A0A975A292</accession>
<gene>
    <name evidence="1" type="ORF">JR347_08960</name>
</gene>
<name>A0A975A292_9BACT</name>
<organism evidence="1 2">
    <name type="scientific">Fulvivirga lutea</name>
    <dbReference type="NCBI Taxonomy" id="2810512"/>
    <lineage>
        <taxon>Bacteria</taxon>
        <taxon>Pseudomonadati</taxon>
        <taxon>Bacteroidota</taxon>
        <taxon>Cytophagia</taxon>
        <taxon>Cytophagales</taxon>
        <taxon>Fulvivirgaceae</taxon>
        <taxon>Fulvivirga</taxon>
    </lineage>
</organism>
<dbReference type="RefSeq" id="WP_205723712.1">
    <property type="nucleotide sequence ID" value="NZ_CP070608.1"/>
</dbReference>
<dbReference type="KEGG" id="fuv:JR347_08960"/>
<proteinExistence type="predicted"/>
<reference evidence="1" key="1">
    <citation type="submission" date="2021-02" db="EMBL/GenBank/DDBJ databases">
        <title>Fulvivirga sp. S481 isolated from sea water.</title>
        <authorList>
            <person name="Bae S.S."/>
            <person name="Baek K."/>
        </authorList>
    </citation>
    <scope>NUCLEOTIDE SEQUENCE</scope>
    <source>
        <strain evidence="1">S481</strain>
    </source>
</reference>
<dbReference type="Proteomes" id="UP000662783">
    <property type="component" value="Chromosome"/>
</dbReference>